<keyword evidence="3" id="KW-1185">Reference proteome</keyword>
<accession>A0ABX0DKH3</accession>
<gene>
    <name evidence="2" type="ORF">G6048_07515</name>
</gene>
<proteinExistence type="predicted"/>
<dbReference type="EMBL" id="JAAKZX010000015">
    <property type="protein sequence ID" value="NGO42022.1"/>
    <property type="molecule type" value="Genomic_DNA"/>
</dbReference>
<evidence type="ECO:0000313" key="3">
    <source>
        <dbReference type="Proteomes" id="UP001518140"/>
    </source>
</evidence>
<comment type="caution">
    <text evidence="2">The sequence shown here is derived from an EMBL/GenBank/DDBJ whole genome shotgun (WGS) entry which is preliminary data.</text>
</comment>
<evidence type="ECO:0000256" key="1">
    <source>
        <dbReference type="SAM" id="MobiDB-lite"/>
    </source>
</evidence>
<organism evidence="2 3">
    <name type="scientific">Streptomyces ureilyticus</name>
    <dbReference type="NCBI Taxonomy" id="1775131"/>
    <lineage>
        <taxon>Bacteria</taxon>
        <taxon>Bacillati</taxon>
        <taxon>Actinomycetota</taxon>
        <taxon>Actinomycetes</taxon>
        <taxon>Kitasatosporales</taxon>
        <taxon>Streptomycetaceae</taxon>
        <taxon>Streptomyces</taxon>
    </lineage>
</organism>
<evidence type="ECO:0000313" key="2">
    <source>
        <dbReference type="EMBL" id="NGO42022.1"/>
    </source>
</evidence>
<feature type="region of interest" description="Disordered" evidence="1">
    <location>
        <begin position="43"/>
        <end position="65"/>
    </location>
</feature>
<protein>
    <submittedName>
        <fullName evidence="2">Uncharacterized protein</fullName>
    </submittedName>
</protein>
<name>A0ABX0DKH3_9ACTN</name>
<dbReference type="RefSeq" id="WP_165338656.1">
    <property type="nucleotide sequence ID" value="NZ_JAAKZX010000015.1"/>
</dbReference>
<dbReference type="Proteomes" id="UP001518140">
    <property type="component" value="Unassembled WGS sequence"/>
</dbReference>
<sequence length="65" mass="7206">MAAATDPRHRITANALMAAEDHRTAAEYDDAYERSCEEGWEYEGGALPSRLRQQRQGVSGRASHS</sequence>
<reference evidence="2 3" key="1">
    <citation type="submission" date="2020-02" db="EMBL/GenBank/DDBJ databases">
        <title>Whole-genome analyses of novel actinobacteria.</title>
        <authorList>
            <person name="Sahin N."/>
            <person name="Tokatli A."/>
        </authorList>
    </citation>
    <scope>NUCLEOTIDE SEQUENCE [LARGE SCALE GENOMIC DNA]</scope>
    <source>
        <strain evidence="2 3">YC419</strain>
    </source>
</reference>